<evidence type="ECO:0000256" key="2">
    <source>
        <dbReference type="ARBA" id="ARBA00007935"/>
    </source>
</evidence>
<feature type="transmembrane region" description="Helical" evidence="8">
    <location>
        <begin position="67"/>
        <end position="85"/>
    </location>
</feature>
<feature type="transmembrane region" description="Helical" evidence="8">
    <location>
        <begin position="277"/>
        <end position="295"/>
    </location>
</feature>
<feature type="transmembrane region" description="Helical" evidence="8">
    <location>
        <begin position="191"/>
        <end position="213"/>
    </location>
</feature>
<dbReference type="SUPFAM" id="SSF81345">
    <property type="entry name" value="ABC transporter involved in vitamin B12 uptake, BtuC"/>
    <property type="match status" value="1"/>
</dbReference>
<dbReference type="GO" id="GO:0005886">
    <property type="term" value="C:plasma membrane"/>
    <property type="evidence" value="ECO:0007669"/>
    <property type="project" value="UniProtKB-SubCell"/>
</dbReference>
<evidence type="ECO:0000313" key="10">
    <source>
        <dbReference type="Proteomes" id="UP000554054"/>
    </source>
</evidence>
<dbReference type="InterPro" id="IPR037294">
    <property type="entry name" value="ABC_BtuC-like"/>
</dbReference>
<evidence type="ECO:0000256" key="8">
    <source>
        <dbReference type="SAM" id="Phobius"/>
    </source>
</evidence>
<keyword evidence="4" id="KW-1003">Cell membrane</keyword>
<feature type="transmembrane region" description="Helical" evidence="8">
    <location>
        <begin position="123"/>
        <end position="142"/>
    </location>
</feature>
<reference evidence="9 10" key="1">
    <citation type="submission" date="2020-07" db="EMBL/GenBank/DDBJ databases">
        <title>Sequencing the genomes of 1000 actinobacteria strains.</title>
        <authorList>
            <person name="Klenk H.-P."/>
        </authorList>
    </citation>
    <scope>NUCLEOTIDE SEQUENCE [LARGE SCALE GENOMIC DNA]</scope>
    <source>
        <strain evidence="9 10">DSM 26154</strain>
    </source>
</reference>
<dbReference type="Gene3D" id="1.10.3470.10">
    <property type="entry name" value="ABC transporter involved in vitamin B12 uptake, BtuC"/>
    <property type="match status" value="1"/>
</dbReference>
<dbReference type="InterPro" id="IPR000522">
    <property type="entry name" value="ABC_transptr_permease_BtuC"/>
</dbReference>
<keyword evidence="5 8" id="KW-0812">Transmembrane</keyword>
<dbReference type="Proteomes" id="UP000554054">
    <property type="component" value="Unassembled WGS sequence"/>
</dbReference>
<keyword evidence="7 8" id="KW-0472">Membrane</keyword>
<comment type="caution">
    <text evidence="9">The sequence shown here is derived from an EMBL/GenBank/DDBJ whole genome shotgun (WGS) entry which is preliminary data.</text>
</comment>
<comment type="subcellular location">
    <subcellularLocation>
        <location evidence="1">Cell membrane</location>
        <topology evidence="1">Multi-pass membrane protein</topology>
    </subcellularLocation>
</comment>
<evidence type="ECO:0000256" key="1">
    <source>
        <dbReference type="ARBA" id="ARBA00004651"/>
    </source>
</evidence>
<dbReference type="AlphaFoldDB" id="A0A852VX10"/>
<dbReference type="GO" id="GO:0033214">
    <property type="term" value="P:siderophore-iron import into cell"/>
    <property type="evidence" value="ECO:0007669"/>
    <property type="project" value="TreeGrafter"/>
</dbReference>
<evidence type="ECO:0000256" key="6">
    <source>
        <dbReference type="ARBA" id="ARBA00022989"/>
    </source>
</evidence>
<organism evidence="9 10">
    <name type="scientific">Janibacter cremeus</name>
    <dbReference type="NCBI Taxonomy" id="1285192"/>
    <lineage>
        <taxon>Bacteria</taxon>
        <taxon>Bacillati</taxon>
        <taxon>Actinomycetota</taxon>
        <taxon>Actinomycetes</taxon>
        <taxon>Micrococcales</taxon>
        <taxon>Intrasporangiaceae</taxon>
        <taxon>Janibacter</taxon>
    </lineage>
</organism>
<feature type="transmembrane region" description="Helical" evidence="8">
    <location>
        <begin position="97"/>
        <end position="117"/>
    </location>
</feature>
<gene>
    <name evidence="9" type="ORF">BJY20_002585</name>
</gene>
<keyword evidence="3" id="KW-0813">Transport</keyword>
<keyword evidence="6 8" id="KW-1133">Transmembrane helix</keyword>
<evidence type="ECO:0000256" key="4">
    <source>
        <dbReference type="ARBA" id="ARBA00022475"/>
    </source>
</evidence>
<protein>
    <submittedName>
        <fullName evidence="9">Iron complex transport system permease protein</fullName>
    </submittedName>
</protein>
<dbReference type="FunFam" id="1.10.3470.10:FF:000001">
    <property type="entry name" value="Vitamin B12 ABC transporter permease BtuC"/>
    <property type="match status" value="1"/>
</dbReference>
<evidence type="ECO:0000256" key="3">
    <source>
        <dbReference type="ARBA" id="ARBA00022448"/>
    </source>
</evidence>
<evidence type="ECO:0000313" key="9">
    <source>
        <dbReference type="EMBL" id="NYF99193.1"/>
    </source>
</evidence>
<feature type="transmembrane region" description="Helical" evidence="8">
    <location>
        <begin position="149"/>
        <end position="171"/>
    </location>
</feature>
<comment type="similarity">
    <text evidence="2">Belongs to the binding-protein-dependent transport system permease family. FecCD subfamily.</text>
</comment>
<name>A0A852VX10_9MICO</name>
<dbReference type="PANTHER" id="PTHR30472">
    <property type="entry name" value="FERRIC ENTEROBACTIN TRANSPORT SYSTEM PERMEASE PROTEIN"/>
    <property type="match status" value="1"/>
</dbReference>
<dbReference type="GO" id="GO:0022857">
    <property type="term" value="F:transmembrane transporter activity"/>
    <property type="evidence" value="ECO:0007669"/>
    <property type="project" value="InterPro"/>
</dbReference>
<dbReference type="CDD" id="cd06550">
    <property type="entry name" value="TM_ABC_iron-siderophores_like"/>
    <property type="match status" value="1"/>
</dbReference>
<feature type="transmembrane region" description="Helical" evidence="8">
    <location>
        <begin position="12"/>
        <end position="33"/>
    </location>
</feature>
<evidence type="ECO:0000256" key="7">
    <source>
        <dbReference type="ARBA" id="ARBA00023136"/>
    </source>
</evidence>
<accession>A0A852VX10</accession>
<feature type="transmembrane region" description="Helical" evidence="8">
    <location>
        <begin position="239"/>
        <end position="265"/>
    </location>
</feature>
<dbReference type="Pfam" id="PF01032">
    <property type="entry name" value="FecCD"/>
    <property type="match status" value="1"/>
</dbReference>
<feature type="transmembrane region" description="Helical" evidence="8">
    <location>
        <begin position="302"/>
        <end position="324"/>
    </location>
</feature>
<sequence>MTTLPHRAPPRSLVLPSSLALGVLCLMALAITLGSSDLSLRSAVPAVFGLGDPGEIFIVRELRLPRVLVAVGVGATLGASGTLMQGLMRNPLASPDIIGVTGGASLATVLAISAAVGPALLPLAAGAGALLATIVLQVLAHSNSSGARLVLVGIGLHAIASAGVTLTIARIPADRLGAAEVWLAGSLHGRTWTHVTTILLGAALTLPLAYGLLRHLKTLELGDELAVGAGVRVTRTRHLLLLSSALLAGVAVAVSGPIAFVALGAPHIARRLVGPTSPATLTTAVLVGALLVLAADLIGKNLLAPTSLAAGVVTAALGAPYLLWLLHRMGRTS</sequence>
<dbReference type="EMBL" id="JACCAE010000001">
    <property type="protein sequence ID" value="NYF99193.1"/>
    <property type="molecule type" value="Genomic_DNA"/>
</dbReference>
<evidence type="ECO:0000256" key="5">
    <source>
        <dbReference type="ARBA" id="ARBA00022692"/>
    </source>
</evidence>
<proteinExistence type="inferred from homology"/>
<keyword evidence="10" id="KW-1185">Reference proteome</keyword>
<dbReference type="PANTHER" id="PTHR30472:SF24">
    <property type="entry name" value="FERRIC ENTEROBACTIN TRANSPORT SYSTEM PERMEASE PROTEIN FEPG"/>
    <property type="match status" value="1"/>
</dbReference>